<dbReference type="InterPro" id="IPR036688">
    <property type="entry name" value="MoeA_C_domain_IV_sf"/>
</dbReference>
<keyword evidence="14" id="KW-1185">Reference proteome</keyword>
<evidence type="ECO:0000256" key="7">
    <source>
        <dbReference type="ARBA" id="ARBA00022723"/>
    </source>
</evidence>
<comment type="cofactor">
    <cofactor evidence="1 11">
        <name>Mg(2+)</name>
        <dbReference type="ChEBI" id="CHEBI:18420"/>
    </cofactor>
</comment>
<dbReference type="NCBIfam" id="TIGR00177">
    <property type="entry name" value="molyb_syn"/>
    <property type="match status" value="1"/>
</dbReference>
<evidence type="ECO:0000313" key="14">
    <source>
        <dbReference type="Proteomes" id="UP001226762"/>
    </source>
</evidence>
<dbReference type="PANTHER" id="PTHR10192:SF5">
    <property type="entry name" value="GEPHYRIN"/>
    <property type="match status" value="1"/>
</dbReference>
<evidence type="ECO:0000259" key="12">
    <source>
        <dbReference type="SMART" id="SM00852"/>
    </source>
</evidence>
<comment type="caution">
    <text evidence="13">The sequence shown here is derived from an EMBL/GenBank/DDBJ whole genome shotgun (WGS) entry which is preliminary data.</text>
</comment>
<evidence type="ECO:0000256" key="4">
    <source>
        <dbReference type="ARBA" id="ARBA00010763"/>
    </source>
</evidence>
<feature type="domain" description="MoaB/Mog" evidence="12">
    <location>
        <begin position="472"/>
        <end position="609"/>
    </location>
</feature>
<evidence type="ECO:0000256" key="8">
    <source>
        <dbReference type="ARBA" id="ARBA00022842"/>
    </source>
</evidence>
<dbReference type="CDD" id="cd00887">
    <property type="entry name" value="MoeA"/>
    <property type="match status" value="1"/>
</dbReference>
<dbReference type="AlphaFoldDB" id="A0AAE3WH34"/>
<proteinExistence type="inferred from homology"/>
<dbReference type="GO" id="GO:0006777">
    <property type="term" value="P:Mo-molybdopterin cofactor biosynthetic process"/>
    <property type="evidence" value="ECO:0007669"/>
    <property type="project" value="UniProtKB-UniRule"/>
</dbReference>
<evidence type="ECO:0000256" key="11">
    <source>
        <dbReference type="RuleBase" id="RU365090"/>
    </source>
</evidence>
<protein>
    <recommendedName>
        <fullName evidence="11">Molybdopterin molybdenumtransferase</fullName>
        <ecNumber evidence="11">2.10.1.1</ecNumber>
    </recommendedName>
</protein>
<dbReference type="InterPro" id="IPR005111">
    <property type="entry name" value="MoeA_C_domain_IV"/>
</dbReference>
<dbReference type="EC" id="2.10.1.1" evidence="11"/>
<dbReference type="SUPFAM" id="SSF63867">
    <property type="entry name" value="MoeA C-terminal domain-like"/>
    <property type="match status" value="1"/>
</dbReference>
<evidence type="ECO:0000313" key="13">
    <source>
        <dbReference type="EMBL" id="MDQ2092378.1"/>
    </source>
</evidence>
<dbReference type="Pfam" id="PF03453">
    <property type="entry name" value="MoeA_N"/>
    <property type="match status" value="1"/>
</dbReference>
<keyword evidence="9 11" id="KW-0501">Molybdenum cofactor biosynthesis</keyword>
<comment type="similarity">
    <text evidence="4 11">Belongs to the MoeA family.</text>
</comment>
<dbReference type="InterPro" id="IPR005110">
    <property type="entry name" value="MoeA_linker/N"/>
</dbReference>
<dbReference type="InterPro" id="IPR038987">
    <property type="entry name" value="MoeA-like"/>
</dbReference>
<evidence type="ECO:0000256" key="1">
    <source>
        <dbReference type="ARBA" id="ARBA00001946"/>
    </source>
</evidence>
<evidence type="ECO:0000256" key="2">
    <source>
        <dbReference type="ARBA" id="ARBA00002901"/>
    </source>
</evidence>
<dbReference type="PANTHER" id="PTHR10192">
    <property type="entry name" value="MOLYBDOPTERIN BIOSYNTHESIS PROTEIN"/>
    <property type="match status" value="1"/>
</dbReference>
<dbReference type="NCBIfam" id="NF045515">
    <property type="entry name" value="Glp_gephyrin"/>
    <property type="match status" value="1"/>
</dbReference>
<dbReference type="SMART" id="SM00852">
    <property type="entry name" value="MoCF_biosynth"/>
    <property type="match status" value="1"/>
</dbReference>
<dbReference type="Pfam" id="PF03454">
    <property type="entry name" value="MoeA_C"/>
    <property type="match status" value="1"/>
</dbReference>
<dbReference type="InterPro" id="IPR001453">
    <property type="entry name" value="MoaB/Mog_dom"/>
</dbReference>
<comment type="function">
    <text evidence="2 11">Catalyzes the insertion of molybdate into adenylated molybdopterin with the concomitant release of AMP.</text>
</comment>
<comment type="pathway">
    <text evidence="3 11">Cofactor biosynthesis; molybdopterin biosynthesis.</text>
</comment>
<dbReference type="GO" id="GO:0061599">
    <property type="term" value="F:molybdopterin molybdotransferase activity"/>
    <property type="evidence" value="ECO:0007669"/>
    <property type="project" value="UniProtKB-UniRule"/>
</dbReference>
<name>A0AAE3WH34_9RHOB</name>
<dbReference type="Gene3D" id="3.40.980.10">
    <property type="entry name" value="MoaB/Mog-like domain"/>
    <property type="match status" value="1"/>
</dbReference>
<dbReference type="Gene3D" id="2.170.190.11">
    <property type="entry name" value="Molybdopterin biosynthesis moea protein, domain 3"/>
    <property type="match status" value="1"/>
</dbReference>
<dbReference type="SUPFAM" id="SSF53218">
    <property type="entry name" value="Molybdenum cofactor biosynthesis proteins"/>
    <property type="match status" value="1"/>
</dbReference>
<reference evidence="13" key="2">
    <citation type="submission" date="2023-02" db="EMBL/GenBank/DDBJ databases">
        <title>'Rhodoalgimonas zhirmunskyi' gen. nov., isolated from a red alga.</title>
        <authorList>
            <person name="Nedashkovskaya O.I."/>
            <person name="Otstavnykh N.Y."/>
            <person name="Bystritskaya E.P."/>
            <person name="Balabanova L.A."/>
            <person name="Isaeva M.P."/>
        </authorList>
    </citation>
    <scope>NUCLEOTIDE SEQUENCE</scope>
    <source>
        <strain evidence="13">KCTC 52189</strain>
    </source>
</reference>
<dbReference type="Gene3D" id="3.90.105.10">
    <property type="entry name" value="Molybdopterin biosynthesis moea protein, domain 2"/>
    <property type="match status" value="1"/>
</dbReference>
<dbReference type="FunFam" id="3.40.980.10:FF:000004">
    <property type="entry name" value="Molybdopterin molybdenumtransferase"/>
    <property type="match status" value="1"/>
</dbReference>
<dbReference type="SUPFAM" id="SSF63882">
    <property type="entry name" value="MoeA N-terminal region -like"/>
    <property type="match status" value="1"/>
</dbReference>
<comment type="catalytic activity">
    <reaction evidence="10">
        <text>adenylyl-molybdopterin + molybdate = Mo-molybdopterin + AMP + H(+)</text>
        <dbReference type="Rhea" id="RHEA:35047"/>
        <dbReference type="ChEBI" id="CHEBI:15378"/>
        <dbReference type="ChEBI" id="CHEBI:36264"/>
        <dbReference type="ChEBI" id="CHEBI:62727"/>
        <dbReference type="ChEBI" id="CHEBI:71302"/>
        <dbReference type="ChEBI" id="CHEBI:456215"/>
        <dbReference type="EC" id="2.10.1.1"/>
    </reaction>
</comment>
<accession>A0AAE3WH34</accession>
<gene>
    <name evidence="13" type="ORF">NO357_20935</name>
</gene>
<evidence type="ECO:0000256" key="3">
    <source>
        <dbReference type="ARBA" id="ARBA00005046"/>
    </source>
</evidence>
<dbReference type="InterPro" id="IPR036135">
    <property type="entry name" value="MoeA_linker/N_sf"/>
</dbReference>
<keyword evidence="6 11" id="KW-0808">Transferase</keyword>
<dbReference type="InterPro" id="IPR036425">
    <property type="entry name" value="MoaB/Mog-like_dom_sf"/>
</dbReference>
<sequence>MADWSGGNDRGPTPKADAIWTCVAGEAPLYHRNRQAAEDWLTARIGDEIDAGRRVLAGFDFPFGYPAGLARALVGEDDPLILWRWFAERIEDAPKANNRFDVAGEINRLFSGTGPFWGNGLKRDIHDLPRKGRARDFDAVPEWRVAERRAKGAFPCWQMTGAGAVGGQVMMGLPMLWRLRDRFGAAAWPFEPLEDKPLALVEVWPSLIRKVVAEAQRADEVRDAAQVRVLAAAVAALPPDRLAKMLSVEAPEAAAEGWIFGLGHEDTLADAARAATALKPPALQNDCFALPPGVEWTPVDAALALLRDRLEPVTATETVPLGDALGRVLADPVVARRSNPPLPNSAVDGYGFACADLPVGDPVLPLVAGRAAAGLRYEGTVPPGHAIRVLTGAALPDGVDTVVMQEDVELGAGEVAFRAGVKAGANVRRAGEDVTAGDEVLAAGRVVTPADLALCAAVGVDRLTVRKPLRVAVISTGDELVEPGKAAEPGQIYDANRPMLLALIERAGHVPVDLGRIADDRVRLRAAFDAAAAQADAVLTSGGASAGDEDHVSALLQQAGAMSLWRMAIKPGRPLALGMWQGVPVFGLPGNPVAAIVTACVFALPALGLLAGRGWRVPQGFDLPAAFSKRKKAGRREFLRARIRDGRAEVFRSEGSGLISGLSWAEGLVDLPEDTAEISEGDAVRFIPWSGFGL</sequence>
<organism evidence="13 14">
    <name type="scientific">Marimonas arenosa</name>
    <dbReference type="NCBI Taxonomy" id="1795305"/>
    <lineage>
        <taxon>Bacteria</taxon>
        <taxon>Pseudomonadati</taxon>
        <taxon>Pseudomonadota</taxon>
        <taxon>Alphaproteobacteria</taxon>
        <taxon>Rhodobacterales</taxon>
        <taxon>Paracoccaceae</taxon>
        <taxon>Marimonas</taxon>
    </lineage>
</organism>
<evidence type="ECO:0000256" key="6">
    <source>
        <dbReference type="ARBA" id="ARBA00022679"/>
    </source>
</evidence>
<evidence type="ECO:0000256" key="9">
    <source>
        <dbReference type="ARBA" id="ARBA00023150"/>
    </source>
</evidence>
<dbReference type="GO" id="GO:0046872">
    <property type="term" value="F:metal ion binding"/>
    <property type="evidence" value="ECO:0007669"/>
    <property type="project" value="UniProtKB-UniRule"/>
</dbReference>
<reference evidence="13" key="1">
    <citation type="submission" date="2022-07" db="EMBL/GenBank/DDBJ databases">
        <authorList>
            <person name="Otstavnykh N."/>
            <person name="Isaeva M."/>
            <person name="Bystritskaya E."/>
        </authorList>
    </citation>
    <scope>NUCLEOTIDE SEQUENCE</scope>
    <source>
        <strain evidence="13">KCTC 52189</strain>
    </source>
</reference>
<evidence type="ECO:0000256" key="10">
    <source>
        <dbReference type="ARBA" id="ARBA00047317"/>
    </source>
</evidence>
<keyword evidence="8 11" id="KW-0460">Magnesium</keyword>
<dbReference type="EMBL" id="JANHAX010000009">
    <property type="protein sequence ID" value="MDQ2092378.1"/>
    <property type="molecule type" value="Genomic_DNA"/>
</dbReference>
<keyword evidence="5 11" id="KW-0500">Molybdenum</keyword>
<evidence type="ECO:0000256" key="5">
    <source>
        <dbReference type="ARBA" id="ARBA00022505"/>
    </source>
</evidence>
<dbReference type="Gene3D" id="2.40.340.10">
    <property type="entry name" value="MoeA, C-terminal, domain IV"/>
    <property type="match status" value="1"/>
</dbReference>
<dbReference type="GO" id="GO:0005829">
    <property type="term" value="C:cytosol"/>
    <property type="evidence" value="ECO:0007669"/>
    <property type="project" value="TreeGrafter"/>
</dbReference>
<dbReference type="Proteomes" id="UP001226762">
    <property type="component" value="Unassembled WGS sequence"/>
</dbReference>
<dbReference type="Pfam" id="PF00994">
    <property type="entry name" value="MoCF_biosynth"/>
    <property type="match status" value="1"/>
</dbReference>
<keyword evidence="7 11" id="KW-0479">Metal-binding</keyword>